<dbReference type="Pfam" id="PF13191">
    <property type="entry name" value="AAA_16"/>
    <property type="match status" value="1"/>
</dbReference>
<dbReference type="eggNOG" id="COG0515">
    <property type="taxonomic scope" value="Bacteria"/>
</dbReference>
<dbReference type="InterPro" id="IPR003594">
    <property type="entry name" value="HATPase_dom"/>
</dbReference>
<gene>
    <name evidence="7" type="ORF">SCE1572_25420</name>
</gene>
<dbReference type="Pfam" id="PF00512">
    <property type="entry name" value="HisKA"/>
    <property type="match status" value="1"/>
</dbReference>
<dbReference type="PRINTS" id="PR00344">
    <property type="entry name" value="BCTRLSENSOR"/>
</dbReference>
<evidence type="ECO:0000313" key="8">
    <source>
        <dbReference type="Proteomes" id="UP000014803"/>
    </source>
</evidence>
<dbReference type="SUPFAM" id="SSF55874">
    <property type="entry name" value="ATPase domain of HSP90 chaperone/DNA topoisomerase II/histidine kinase"/>
    <property type="match status" value="1"/>
</dbReference>
<feature type="coiled-coil region" evidence="4">
    <location>
        <begin position="781"/>
        <end position="808"/>
    </location>
</feature>
<dbReference type="GO" id="GO:0000155">
    <property type="term" value="F:phosphorelay sensor kinase activity"/>
    <property type="evidence" value="ECO:0007669"/>
    <property type="project" value="InterPro"/>
</dbReference>
<dbReference type="InterPro" id="IPR003661">
    <property type="entry name" value="HisK_dim/P_dom"/>
</dbReference>
<keyword evidence="4" id="KW-0175">Coiled coil</keyword>
<dbReference type="SUPFAM" id="SSF55781">
    <property type="entry name" value="GAF domain-like"/>
    <property type="match status" value="2"/>
</dbReference>
<dbReference type="PROSITE" id="PS00108">
    <property type="entry name" value="PROTEIN_KINASE_ST"/>
    <property type="match status" value="1"/>
</dbReference>
<dbReference type="Gene3D" id="3.30.565.10">
    <property type="entry name" value="Histidine kinase-like ATPase, C-terminal domain"/>
    <property type="match status" value="1"/>
</dbReference>
<dbReference type="EMBL" id="CP003969">
    <property type="protein sequence ID" value="AGP37538.1"/>
    <property type="molecule type" value="Genomic_DNA"/>
</dbReference>
<dbReference type="Gene3D" id="1.10.510.10">
    <property type="entry name" value="Transferase(Phosphotransferase) domain 1"/>
    <property type="match status" value="1"/>
</dbReference>
<dbReference type="EC" id="2.7.13.3" evidence="2"/>
<dbReference type="Pfam" id="PF00069">
    <property type="entry name" value="Pkinase"/>
    <property type="match status" value="1"/>
</dbReference>
<dbReference type="InterPro" id="IPR053159">
    <property type="entry name" value="Hybrid_Histidine_Kinase"/>
</dbReference>
<dbReference type="Pfam" id="PF02518">
    <property type="entry name" value="HATPase_c"/>
    <property type="match status" value="1"/>
</dbReference>
<comment type="catalytic activity">
    <reaction evidence="1">
        <text>ATP + protein L-histidine = ADP + protein N-phospho-L-histidine.</text>
        <dbReference type="EC" id="2.7.13.3"/>
    </reaction>
</comment>
<dbReference type="PANTHER" id="PTHR43642">
    <property type="entry name" value="HYBRID SIGNAL TRANSDUCTION HISTIDINE KINASE G"/>
    <property type="match status" value="1"/>
</dbReference>
<dbReference type="GO" id="GO:0005524">
    <property type="term" value="F:ATP binding"/>
    <property type="evidence" value="ECO:0007669"/>
    <property type="project" value="InterPro"/>
</dbReference>
<dbReference type="SMART" id="SM00220">
    <property type="entry name" value="S_TKc"/>
    <property type="match status" value="1"/>
</dbReference>
<sequence>MLPVEVSLASPYAITETLHEGQKTSLLRAIRSADGCPVILKVLDPRRSRPKDIERLKHEYAIGKALSHEAIVTPLALETYEGLPALVLEDFGGESLDHFMDAPMNIERFLDLAVRIVPCVAELHQRDIIHKDLKPQNILVNAATGQVKLADFGLASRLSREQSPAGPPRLIEGSLPYLAPEQTGRMNRAIDSRTDLYALGVTFYEMLTGRLPFEARDPSEWVHCHVARAPPPATALVPDLPEVLSALVLKLLAKMAEDRYQTARGLKHDLERCLSEWRATGRIEPFPLAEHDVSDRFEIPQKLYGREEEVTALLRAFERVVGTGSPELVLVSGYSGIGKSALVHEIYRPVVRERALFLSGKFDQSQRDIPYSTLVQAFREVVLEILAGSEDQMAVWRQRLLDALGINGQLLVEVIPQVELVIGRQPPAPELPWTEAQNRFRGVFRRFIGVFARKEHPLALFLDDLQWTDSASLGLLHDLVTHPETRYLLVTGAYRDNEVPPSHPLALALDQMRKEGARISDIVLGPLSRDNIAALVSDALHCSREDAAPLSNLVHEKTAGNPFFAAQFLMALHEERLIEFDERAEAFRWDVAKIREKGFTDNVAALMVGKLARLPEGAQGALKQLACLGHTADVSLLTLVHGGSEEDVHADLWDAVHEGLVFRLNGTYKFLHDWVQEAAYSLIPEGERASVHLEIGRLLASRTAPEELEEKIFEIVNQLNRGVGLITSWEERERVAELNLIAGKRAKGSTAYASALAYLVAGAALLAEDGWSIRYELIFALELHRAECEFLTGELSRAEERLSMLSRRAGALVAFGAVTCARMALYTTMDRSDRSVEACLEYLRRVGVEWSPHPTDAEVLQEYERMWQRLEGRPIEELFDLPPMADPDCRTTIDVLSWCEAPALFTDENLLSLLVARMVNVSIEHGNSDASCLGYVRLGTVLGPRFGDYRAGFRFGKLGLDLVEKRGLDRFKARVYLVFWYAINPWTRHVRTSLDRLRRAFHAAQEAGDLTYASYLRTAFLTLLLIDGEPLGEVQREAEGALEFARKAKFGLVVDCITGQLRLIQTLQGLLPDFASFNDERFDEGRFERHLEGDPRLSLAASWYWIRKLQARLYAGDYASAIEAATKAHWLLWTSPSFPEIAEYHFYSALAHSAFAHSALARAARHDAAPAEERPQDLTELLAHHEQLEVWASSCPENFVHRAALVGAEVARVGSEWEKAAQLYEQAIRAARASGFVHDEALAYEIASRFYRARGFDLIAATYLREARACYARWGADGKVKQIDQQNPHLWDTTPLAQAATFAARSEQLDLLSVTKASQSLSSEIVLDKLLRTLLTVVLEQGGAQRACILLYQDERLSIEAEATLEEKGAATTLLPPLTEDGSRRVPMSLVRFVQRTKEHVILSDAAADAGKFSGDDYFARCRPKSLLCMPILRQGEVVGLLYLENNLVEGAFTPERLIALSLLATQAAISLENARLLSKEQAARTAAEAAERRAAFLAEAGDILSRSLDYGETLSRIARLSVRSLCDWCIIDVVEGGKIRRISWAHRDPTMDSLIQELERRYPPGRDSPHPAARVLRSGEPLLLPEISEAILREHCEDDGHVRLLRELGTYSSITVPVVARGQPLGMLSVVSSVPERRYGDADIEIVQEVARRAANAIDNSRLYRAAQEAVRVRDEFLTVATHELNTPMTSLTLTLEAMDRALRSGGPWDPRAMGRQVDRALRQAKRLTRLHNELLDVSRSQVDRLSLHVAEVDLVAVVRDVLARLTLELSRAGCSVSLRDCGRIVGRWDRARVEQIVTSVLANAMKFGAGKPVEIVVSEEAGMARLSVKDQGIGIDPARQEQIFERFGRAVSDRHYGGLGLGLYMSRRIADAHGRSIRVRSALGAGATFLVELPCAGPPRAGAPSSPPG</sequence>
<dbReference type="InterPro" id="IPR029016">
    <property type="entry name" value="GAF-like_dom_sf"/>
</dbReference>
<dbReference type="RefSeq" id="WP_020737004.1">
    <property type="nucleotide sequence ID" value="NC_021658.1"/>
</dbReference>
<dbReference type="InterPro" id="IPR000719">
    <property type="entry name" value="Prot_kinase_dom"/>
</dbReference>
<dbReference type="HOGENOM" id="CLU_000445_34_2_7"/>
<dbReference type="InterPro" id="IPR005467">
    <property type="entry name" value="His_kinase_dom"/>
</dbReference>
<dbReference type="Pfam" id="PF01590">
    <property type="entry name" value="GAF"/>
    <property type="match status" value="2"/>
</dbReference>
<evidence type="ECO:0000256" key="4">
    <source>
        <dbReference type="SAM" id="Coils"/>
    </source>
</evidence>
<dbReference type="SUPFAM" id="SSF47384">
    <property type="entry name" value="Homodimeric domain of signal transducing histidine kinase"/>
    <property type="match status" value="1"/>
</dbReference>
<dbReference type="SMART" id="SM00065">
    <property type="entry name" value="GAF"/>
    <property type="match status" value="2"/>
</dbReference>
<dbReference type="InterPro" id="IPR027417">
    <property type="entry name" value="P-loop_NTPase"/>
</dbReference>
<dbReference type="SUPFAM" id="SSF56112">
    <property type="entry name" value="Protein kinase-like (PK-like)"/>
    <property type="match status" value="1"/>
</dbReference>
<dbReference type="STRING" id="1254432.SCE1572_25420"/>
<name>S4Y3T6_SORCE</name>
<evidence type="ECO:0000256" key="3">
    <source>
        <dbReference type="ARBA" id="ARBA00022553"/>
    </source>
</evidence>
<feature type="domain" description="Histidine kinase" evidence="6">
    <location>
        <begin position="1681"/>
        <end position="1899"/>
    </location>
</feature>
<dbReference type="PROSITE" id="PS50109">
    <property type="entry name" value="HIS_KIN"/>
    <property type="match status" value="1"/>
</dbReference>
<keyword evidence="3" id="KW-0597">Phosphoprotein</keyword>
<dbReference type="InterPro" id="IPR036890">
    <property type="entry name" value="HATPase_C_sf"/>
</dbReference>
<evidence type="ECO:0000259" key="6">
    <source>
        <dbReference type="PROSITE" id="PS50109"/>
    </source>
</evidence>
<dbReference type="Gene3D" id="3.30.450.40">
    <property type="match status" value="2"/>
</dbReference>
<dbReference type="Gene3D" id="3.30.200.20">
    <property type="entry name" value="Phosphorylase Kinase, domain 1"/>
    <property type="match status" value="1"/>
</dbReference>
<dbReference type="eggNOG" id="COG2203">
    <property type="taxonomic scope" value="Bacteria"/>
</dbReference>
<dbReference type="CDD" id="cd14014">
    <property type="entry name" value="STKc_PknB_like"/>
    <property type="match status" value="1"/>
</dbReference>
<dbReference type="PROSITE" id="PS50011">
    <property type="entry name" value="PROTEIN_KINASE_DOM"/>
    <property type="match status" value="1"/>
</dbReference>
<dbReference type="eggNOG" id="COG3899">
    <property type="taxonomic scope" value="Bacteria"/>
</dbReference>
<dbReference type="PANTHER" id="PTHR43642:SF1">
    <property type="entry name" value="HYBRID SIGNAL TRANSDUCTION HISTIDINE KINASE G"/>
    <property type="match status" value="1"/>
</dbReference>
<dbReference type="PATRIC" id="fig|1254432.3.peg.5757"/>
<dbReference type="CDD" id="cd00082">
    <property type="entry name" value="HisKA"/>
    <property type="match status" value="1"/>
</dbReference>
<proteinExistence type="predicted"/>
<dbReference type="InterPro" id="IPR008271">
    <property type="entry name" value="Ser/Thr_kinase_AS"/>
</dbReference>
<dbReference type="Proteomes" id="UP000014803">
    <property type="component" value="Chromosome"/>
</dbReference>
<evidence type="ECO:0000313" key="7">
    <source>
        <dbReference type="EMBL" id="AGP37538.1"/>
    </source>
</evidence>
<dbReference type="InterPro" id="IPR011009">
    <property type="entry name" value="Kinase-like_dom_sf"/>
</dbReference>
<evidence type="ECO:0000259" key="5">
    <source>
        <dbReference type="PROSITE" id="PS50011"/>
    </source>
</evidence>
<dbReference type="Gene3D" id="1.10.287.130">
    <property type="match status" value="1"/>
</dbReference>
<dbReference type="SMART" id="SM00388">
    <property type="entry name" value="HisKA"/>
    <property type="match status" value="1"/>
</dbReference>
<organism evidence="7 8">
    <name type="scientific">Sorangium cellulosum So0157-2</name>
    <dbReference type="NCBI Taxonomy" id="1254432"/>
    <lineage>
        <taxon>Bacteria</taxon>
        <taxon>Pseudomonadati</taxon>
        <taxon>Myxococcota</taxon>
        <taxon>Polyangia</taxon>
        <taxon>Polyangiales</taxon>
        <taxon>Polyangiaceae</taxon>
        <taxon>Sorangium</taxon>
    </lineage>
</organism>
<evidence type="ECO:0000256" key="1">
    <source>
        <dbReference type="ARBA" id="ARBA00000085"/>
    </source>
</evidence>
<dbReference type="InterPro" id="IPR003018">
    <property type="entry name" value="GAF"/>
</dbReference>
<dbReference type="SMART" id="SM00387">
    <property type="entry name" value="HATPase_c"/>
    <property type="match status" value="1"/>
</dbReference>
<dbReference type="SUPFAM" id="SSF52540">
    <property type="entry name" value="P-loop containing nucleoside triphosphate hydrolases"/>
    <property type="match status" value="1"/>
</dbReference>
<feature type="domain" description="Protein kinase" evidence="5">
    <location>
        <begin position="12"/>
        <end position="271"/>
    </location>
</feature>
<accession>S4Y3T6</accession>
<dbReference type="InterPro" id="IPR004358">
    <property type="entry name" value="Sig_transdc_His_kin-like_C"/>
</dbReference>
<dbReference type="Gene3D" id="3.40.50.300">
    <property type="entry name" value="P-loop containing nucleotide triphosphate hydrolases"/>
    <property type="match status" value="1"/>
</dbReference>
<dbReference type="KEGG" id="scu:SCE1572_25420"/>
<dbReference type="CDD" id="cd00075">
    <property type="entry name" value="HATPase"/>
    <property type="match status" value="1"/>
</dbReference>
<dbReference type="eggNOG" id="COG2205">
    <property type="taxonomic scope" value="Bacteria"/>
</dbReference>
<protein>
    <recommendedName>
        <fullName evidence="2">histidine kinase</fullName>
        <ecNumber evidence="2">2.7.13.3</ecNumber>
    </recommendedName>
</protein>
<dbReference type="InterPro" id="IPR041664">
    <property type="entry name" value="AAA_16"/>
</dbReference>
<evidence type="ECO:0000256" key="2">
    <source>
        <dbReference type="ARBA" id="ARBA00012438"/>
    </source>
</evidence>
<dbReference type="InterPro" id="IPR036097">
    <property type="entry name" value="HisK_dim/P_sf"/>
</dbReference>
<reference evidence="7 8" key="1">
    <citation type="journal article" date="2013" name="Sci. Rep.">
        <title>Extraordinary expansion of a Sorangium cellulosum genome from an alkaline milieu.</title>
        <authorList>
            <person name="Han K."/>
            <person name="Li Z.F."/>
            <person name="Peng R."/>
            <person name="Zhu L.P."/>
            <person name="Zhou T."/>
            <person name="Wang L.G."/>
            <person name="Li S.G."/>
            <person name="Zhang X.B."/>
            <person name="Hu W."/>
            <person name="Wu Z.H."/>
            <person name="Qin N."/>
            <person name="Li Y.Z."/>
        </authorList>
    </citation>
    <scope>NUCLEOTIDE SEQUENCE [LARGE SCALE GENOMIC DNA]</scope>
    <source>
        <strain evidence="7 8">So0157-2</strain>
    </source>
</reference>